<reference evidence="1 2" key="1">
    <citation type="journal article" date="2020" name="Cell">
        <title>Large-Scale Comparative Analyses of Tick Genomes Elucidate Their Genetic Diversity and Vector Capacities.</title>
        <authorList>
            <consortium name="Tick Genome and Microbiome Consortium (TIGMIC)"/>
            <person name="Jia N."/>
            <person name="Wang J."/>
            <person name="Shi W."/>
            <person name="Du L."/>
            <person name="Sun Y."/>
            <person name="Zhan W."/>
            <person name="Jiang J.F."/>
            <person name="Wang Q."/>
            <person name="Zhang B."/>
            <person name="Ji P."/>
            <person name="Bell-Sakyi L."/>
            <person name="Cui X.M."/>
            <person name="Yuan T.T."/>
            <person name="Jiang B.G."/>
            <person name="Yang W.F."/>
            <person name="Lam T.T."/>
            <person name="Chang Q.C."/>
            <person name="Ding S.J."/>
            <person name="Wang X.J."/>
            <person name="Zhu J.G."/>
            <person name="Ruan X.D."/>
            <person name="Zhao L."/>
            <person name="Wei J.T."/>
            <person name="Ye R.Z."/>
            <person name="Que T.C."/>
            <person name="Du C.H."/>
            <person name="Zhou Y.H."/>
            <person name="Cheng J.X."/>
            <person name="Dai P.F."/>
            <person name="Guo W.B."/>
            <person name="Han X.H."/>
            <person name="Huang E.J."/>
            <person name="Li L.F."/>
            <person name="Wei W."/>
            <person name="Gao Y.C."/>
            <person name="Liu J.Z."/>
            <person name="Shao H.Z."/>
            <person name="Wang X."/>
            <person name="Wang C.C."/>
            <person name="Yang T.C."/>
            <person name="Huo Q.B."/>
            <person name="Li W."/>
            <person name="Chen H.Y."/>
            <person name="Chen S.E."/>
            <person name="Zhou L.G."/>
            <person name="Ni X.B."/>
            <person name="Tian J.H."/>
            <person name="Sheng Y."/>
            <person name="Liu T."/>
            <person name="Pan Y.S."/>
            <person name="Xia L.Y."/>
            <person name="Li J."/>
            <person name="Zhao F."/>
            <person name="Cao W.C."/>
        </authorList>
    </citation>
    <scope>NUCLEOTIDE SEQUENCE [LARGE SCALE GENOMIC DNA]</scope>
    <source>
        <strain evidence="1">Iper-2018</strain>
    </source>
</reference>
<accession>A0AC60PBZ5</accession>
<name>A0AC60PBZ5_IXOPE</name>
<evidence type="ECO:0000313" key="1">
    <source>
        <dbReference type="EMBL" id="KAG0416763.1"/>
    </source>
</evidence>
<organism evidence="1 2">
    <name type="scientific">Ixodes persulcatus</name>
    <name type="common">Taiga tick</name>
    <dbReference type="NCBI Taxonomy" id="34615"/>
    <lineage>
        <taxon>Eukaryota</taxon>
        <taxon>Metazoa</taxon>
        <taxon>Ecdysozoa</taxon>
        <taxon>Arthropoda</taxon>
        <taxon>Chelicerata</taxon>
        <taxon>Arachnida</taxon>
        <taxon>Acari</taxon>
        <taxon>Parasitiformes</taxon>
        <taxon>Ixodida</taxon>
        <taxon>Ixodoidea</taxon>
        <taxon>Ixodidae</taxon>
        <taxon>Ixodinae</taxon>
        <taxon>Ixodes</taxon>
    </lineage>
</organism>
<protein>
    <submittedName>
        <fullName evidence="1">Uncharacterized protein</fullName>
    </submittedName>
</protein>
<proteinExistence type="predicted"/>
<sequence>MDDNATLASEFCSGFRSVTGVRVWRSSTSPEADGDRAGNERPAGSEQQSYEDDVMGPRYHKRVRIAIIIIMIVLSVFGNSVVCWKLVLRRRHRRVSKARVLFLNLAIADLLVACITMTSQVVWEVMGRLWIAGDVFCRFFKFLQTFALVSSTYMLVSIALDRHIVIVTPLAPSPDPWKLAITTWAVSSLPSLPNLYVFRSVEVSPGKCYCASIFYDRQTPKYHRQVYMGFVFFMVFIAPLVLLVALYAGILLVIWRHGAKSSTTGQQTASSFPRAKIEYDMLERKSNALMCGRFIGTDSYHRVADILFDVYPDFSLETSRILGIVTENGSNVVKVFEEFGSDNTTSDYPFKPPKVAFTTRIYHTNINSNGSICLDILRSQWSPALTISKVLLSICSLLCDANPDDPLVPEIAKIYKSDREKYNELAREWTRNHSRVTGSPRGQEGVDGHSSTLEPIFGDWLTSPVKTLKMTVVVFGAFLVTNVPYMVQEMILAFGNPGILDHNVVALFGVISASNSAINPYIYLFFQRSKRQCGGFCSALLKDAKTWFSCRRLSNLCISRSPSSPVTMTSLNLNGDYAMTTLNTGTQVEIRSSNKVD</sequence>
<gene>
    <name evidence="1" type="ORF">HPB47_006151</name>
</gene>
<comment type="caution">
    <text evidence="1">The sequence shown here is derived from an EMBL/GenBank/DDBJ whole genome shotgun (WGS) entry which is preliminary data.</text>
</comment>
<dbReference type="Proteomes" id="UP000805193">
    <property type="component" value="Unassembled WGS sequence"/>
</dbReference>
<keyword evidence="2" id="KW-1185">Reference proteome</keyword>
<dbReference type="EMBL" id="JABSTQ010010922">
    <property type="protein sequence ID" value="KAG0416763.1"/>
    <property type="molecule type" value="Genomic_DNA"/>
</dbReference>
<evidence type="ECO:0000313" key="2">
    <source>
        <dbReference type="Proteomes" id="UP000805193"/>
    </source>
</evidence>
<feature type="non-terminal residue" evidence="1">
    <location>
        <position position="597"/>
    </location>
</feature>